<evidence type="ECO:0000313" key="12">
    <source>
        <dbReference type="Proteomes" id="UP000242450"/>
    </source>
</evidence>
<dbReference type="GO" id="GO:0000981">
    <property type="term" value="F:DNA-binding transcription factor activity, RNA polymerase II-specific"/>
    <property type="evidence" value="ECO:0007669"/>
    <property type="project" value="TreeGrafter"/>
</dbReference>
<dbReference type="GO" id="GO:0006915">
    <property type="term" value="P:apoptotic process"/>
    <property type="evidence" value="ECO:0007669"/>
    <property type="project" value="UniProtKB-KW"/>
</dbReference>
<keyword evidence="3" id="KW-0053">Apoptosis</keyword>
<dbReference type="OrthoDB" id="5946974at2759"/>
<dbReference type="AlphaFoldDB" id="A0A212DG03"/>
<comment type="subcellular location">
    <subcellularLocation>
        <location evidence="1">Nucleus</location>
    </subcellularLocation>
</comment>
<evidence type="ECO:0000256" key="1">
    <source>
        <dbReference type="ARBA" id="ARBA00004123"/>
    </source>
</evidence>
<evidence type="ECO:0000256" key="3">
    <source>
        <dbReference type="ARBA" id="ARBA00022703"/>
    </source>
</evidence>
<evidence type="ECO:0000256" key="2">
    <source>
        <dbReference type="ARBA" id="ARBA00008548"/>
    </source>
</evidence>
<keyword evidence="4" id="KW-0805">Transcription regulation</keyword>
<dbReference type="GO" id="GO:0005634">
    <property type="term" value="C:nucleus"/>
    <property type="evidence" value="ECO:0007669"/>
    <property type="project" value="UniProtKB-SubCell"/>
</dbReference>
<dbReference type="PANTHER" id="PTHR13580:SF6">
    <property type="entry name" value="CYSTEINE_SERINE-RICH NUCLEAR PROTEIN 2"/>
    <property type="match status" value="1"/>
</dbReference>
<gene>
    <name evidence="11" type="ORF">Celaphus_00011485</name>
</gene>
<keyword evidence="6" id="KW-0010">Activator</keyword>
<keyword evidence="5" id="KW-0238">DNA-binding</keyword>
<keyword evidence="8" id="KW-0539">Nucleus</keyword>
<feature type="region of interest" description="Disordered" evidence="9">
    <location>
        <begin position="403"/>
        <end position="427"/>
    </location>
</feature>
<accession>A0A212DG03</accession>
<dbReference type="PANTHER" id="PTHR13580">
    <property type="entry name" value="TGF-BETA INDUCED APOPTOSIS PROTEIN"/>
    <property type="match status" value="1"/>
</dbReference>
<feature type="region of interest" description="Disordered" evidence="9">
    <location>
        <begin position="1"/>
        <end position="100"/>
    </location>
</feature>
<feature type="compositionally biased region" description="Polar residues" evidence="9">
    <location>
        <begin position="165"/>
        <end position="174"/>
    </location>
</feature>
<keyword evidence="7" id="KW-0804">Transcription</keyword>
<evidence type="ECO:0000259" key="10">
    <source>
        <dbReference type="Pfam" id="PF16019"/>
    </source>
</evidence>
<sequence length="666" mass="72182">MPLGPAPGLGPDVPAPIRARALRPEPIVSRSRGGSGRLLPGGARVVGAARPLPPAGRPAHPPSLPALLPWELPDRRRQRGRQRPSREEAAAAEPNPNAPGYLLVSRGFGADVVGSPKETPLKPMDAFTGSGLKRKFDDVDVGSSVSNSDDEISSSDSADSCDSLNPPTTASFTPTSILKRQKQLRRKNVRFDQVTVYYFARRQGFTSVPSQGGSSLGMAQRHNSVRSYTLCEFAQEQEVNHREILREHLKEEKLHAKKMKLTKNGTVESVEADGLTLDDVSDEDIDVENVEVDDYFFLQPLPTKRRRALLRASGVHRIDAEEKQELRAIRLSREECGCDCRLYCDPEACACSQAGIKCQVDRMSFPCGCSRDGCGNMAGRIEFNPIRVRTHYLHTIMKLELESKRQVSRPPAPDEEPSPTTSCSLAAGQGAETQDFQEFIAENETAVMHLQSAEELERLKAEEDSSGSGASLDSGIESLGVCILEEPLAVPEELCPGLTAPILIQAQLPPGSSVLCFAENSDHPTASAVNNPSYLNSGPLVYYQVEQRPVLGVKGEPGTEEVAPSFPKEKDLNVFSLPVTSLVACGPTDPAALCKSEVGKTSTLEALVPEDCNPEEPESEDFRPSWSPSNLPTCTDREEGCAVEKTAPQGEDRPPEEPALEPPLAV</sequence>
<evidence type="ECO:0000256" key="7">
    <source>
        <dbReference type="ARBA" id="ARBA00023163"/>
    </source>
</evidence>
<feature type="compositionally biased region" description="Low complexity" evidence="9">
    <location>
        <begin position="154"/>
        <end position="163"/>
    </location>
</feature>
<evidence type="ECO:0000256" key="4">
    <source>
        <dbReference type="ARBA" id="ARBA00023015"/>
    </source>
</evidence>
<dbReference type="EMBL" id="MKHE01000003">
    <property type="protein sequence ID" value="OWK17074.1"/>
    <property type="molecule type" value="Genomic_DNA"/>
</dbReference>
<keyword evidence="12" id="KW-1185">Reference proteome</keyword>
<feature type="region of interest" description="Disordered" evidence="9">
    <location>
        <begin position="137"/>
        <end position="174"/>
    </location>
</feature>
<dbReference type="InterPro" id="IPR023260">
    <property type="entry name" value="Cys/Ser-rich_nuc_prot"/>
</dbReference>
<feature type="region of interest" description="Disordered" evidence="9">
    <location>
        <begin position="610"/>
        <end position="666"/>
    </location>
</feature>
<dbReference type="Pfam" id="PF16019">
    <property type="entry name" value="CSRNP_N"/>
    <property type="match status" value="1"/>
</dbReference>
<dbReference type="InterPro" id="IPR031972">
    <property type="entry name" value="CSRNP_N"/>
</dbReference>
<evidence type="ECO:0000313" key="11">
    <source>
        <dbReference type="EMBL" id="OWK17074.1"/>
    </source>
</evidence>
<evidence type="ECO:0000256" key="5">
    <source>
        <dbReference type="ARBA" id="ARBA00023125"/>
    </source>
</evidence>
<dbReference type="Proteomes" id="UP000242450">
    <property type="component" value="Chromosome 3"/>
</dbReference>
<evidence type="ECO:0000256" key="9">
    <source>
        <dbReference type="SAM" id="MobiDB-lite"/>
    </source>
</evidence>
<proteinExistence type="inferred from homology"/>
<reference evidence="11 12" key="1">
    <citation type="journal article" date="2018" name="Mol. Genet. Genomics">
        <title>The red deer Cervus elaphus genome CerEla1.0: sequencing, annotating, genes, and chromosomes.</title>
        <authorList>
            <person name="Bana N.A."/>
            <person name="Nyiri A."/>
            <person name="Nagy J."/>
            <person name="Frank K."/>
            <person name="Nagy T."/>
            <person name="Steger V."/>
            <person name="Schiller M."/>
            <person name="Lakatos P."/>
            <person name="Sugar L."/>
            <person name="Horn P."/>
            <person name="Barta E."/>
            <person name="Orosz L."/>
        </authorList>
    </citation>
    <scope>NUCLEOTIDE SEQUENCE [LARGE SCALE GENOMIC DNA]</scope>
    <source>
        <strain evidence="11">Hungarian</strain>
    </source>
</reference>
<comment type="similarity">
    <text evidence="2">Belongs to the AXUD1 family.</text>
</comment>
<organism evidence="11 12">
    <name type="scientific">Cervus elaphus hippelaphus</name>
    <name type="common">European red deer</name>
    <dbReference type="NCBI Taxonomy" id="46360"/>
    <lineage>
        <taxon>Eukaryota</taxon>
        <taxon>Metazoa</taxon>
        <taxon>Chordata</taxon>
        <taxon>Craniata</taxon>
        <taxon>Vertebrata</taxon>
        <taxon>Euteleostomi</taxon>
        <taxon>Mammalia</taxon>
        <taxon>Eutheria</taxon>
        <taxon>Laurasiatheria</taxon>
        <taxon>Artiodactyla</taxon>
        <taxon>Ruminantia</taxon>
        <taxon>Pecora</taxon>
        <taxon>Cervidae</taxon>
        <taxon>Cervinae</taxon>
        <taxon>Cervus</taxon>
    </lineage>
</organism>
<protein>
    <submittedName>
        <fullName evidence="11">CSRNP2</fullName>
    </submittedName>
</protein>
<name>A0A212DG03_CEREH</name>
<evidence type="ECO:0000256" key="6">
    <source>
        <dbReference type="ARBA" id="ARBA00023159"/>
    </source>
</evidence>
<comment type="caution">
    <text evidence="11">The sequence shown here is derived from an EMBL/GenBank/DDBJ whole genome shotgun (WGS) entry which is preliminary data.</text>
</comment>
<feature type="compositionally biased region" description="Pro residues" evidence="9">
    <location>
        <begin position="51"/>
        <end position="64"/>
    </location>
</feature>
<dbReference type="GO" id="GO:0043565">
    <property type="term" value="F:sequence-specific DNA binding"/>
    <property type="evidence" value="ECO:0007669"/>
    <property type="project" value="TreeGrafter"/>
</dbReference>
<dbReference type="PRINTS" id="PR02031">
    <property type="entry name" value="CYSSERRICHNP"/>
</dbReference>
<feature type="domain" description="Cysteine/serine-rich nuclear protein N-terminal" evidence="10">
    <location>
        <begin position="185"/>
        <end position="402"/>
    </location>
</feature>
<evidence type="ECO:0000256" key="8">
    <source>
        <dbReference type="ARBA" id="ARBA00023242"/>
    </source>
</evidence>